<protein>
    <submittedName>
        <fullName evidence="2">DUF1552 domain-containing protein</fullName>
    </submittedName>
</protein>
<keyword evidence="3" id="KW-1185">Reference proteome</keyword>
<reference evidence="2" key="1">
    <citation type="submission" date="2022-11" db="EMBL/GenBank/DDBJ databases">
        <title>Minimal conservation of predation-associated metabolite biosynthetic gene clusters underscores biosynthetic potential of Myxococcota including descriptions for ten novel species: Archangium lansinium sp. nov., Myxococcus landrumus sp. nov., Nannocystis bai.</title>
        <authorList>
            <person name="Ahearne A."/>
            <person name="Stevens C."/>
            <person name="Phillips K."/>
        </authorList>
    </citation>
    <scope>NUCLEOTIDE SEQUENCE</scope>
    <source>
        <strain evidence="2">Na p29</strain>
    </source>
</reference>
<accession>A0A9X3IVZ6</accession>
<evidence type="ECO:0000313" key="3">
    <source>
        <dbReference type="Proteomes" id="UP001150924"/>
    </source>
</evidence>
<gene>
    <name evidence="2" type="ORF">OV079_07300</name>
</gene>
<dbReference type="RefSeq" id="WP_267767049.1">
    <property type="nucleotide sequence ID" value="NZ_JAPNKE010000002.1"/>
</dbReference>
<comment type="caution">
    <text evidence="2">The sequence shown here is derived from an EMBL/GenBank/DDBJ whole genome shotgun (WGS) entry which is preliminary data.</text>
</comment>
<keyword evidence="1" id="KW-0732">Signal</keyword>
<dbReference type="Proteomes" id="UP001150924">
    <property type="component" value="Unassembled WGS sequence"/>
</dbReference>
<dbReference type="InterPro" id="IPR011447">
    <property type="entry name" value="DUF1552"/>
</dbReference>
<proteinExistence type="predicted"/>
<name>A0A9X3IVZ6_9BACT</name>
<organism evidence="2 3">
    <name type="scientific">Nannocystis pusilla</name>
    <dbReference type="NCBI Taxonomy" id="889268"/>
    <lineage>
        <taxon>Bacteria</taxon>
        <taxon>Pseudomonadati</taxon>
        <taxon>Myxococcota</taxon>
        <taxon>Polyangia</taxon>
        <taxon>Nannocystales</taxon>
        <taxon>Nannocystaceae</taxon>
        <taxon>Nannocystis</taxon>
    </lineage>
</organism>
<sequence>MSRPLPRRTVLRGMLCGVAVAVPLPRLAAMLDGNGTAWADQTPLLPRYLTWFFGNGADPTQWVPQAVGHGPEWSLSPSLMPLAEFKPWLSVLSGYEVKIPALYAHKSAPAAVLTGAQAAMNGDVTAPSIDQKIAALINKDTAFPSGVHVGISNVTGAGALDFNISFNGPNAPNPPNYSPADLFATLLTLSGAQEPDPSLFRRKNILDVVAEEAKALQHQLGAEDRVRLDRHLEGIAELQTQIDATITAADCGTPIDPDVAYPNRGEDGSISLDRCRAFADLLAFACACELTRVASFVFSCAACHAPYTEAGLGNVTFHEDFGHRLSPMGIDYATGGFHTGVAYAMSGLAELLKRFRDTPDVTGNLLDNAVIYTTSCVGQPWDHRMDDFPLLVAGKAGGLLRGDLHHRALGDNASKVPFSLLKLFGSPETSFGAAEGLVSDTIPELLA</sequence>
<dbReference type="EMBL" id="JAPNKE010000002">
    <property type="protein sequence ID" value="MCY1005380.1"/>
    <property type="molecule type" value="Genomic_DNA"/>
</dbReference>
<dbReference type="AlphaFoldDB" id="A0A9X3IVZ6"/>
<dbReference type="Pfam" id="PF07586">
    <property type="entry name" value="HXXSHH"/>
    <property type="match status" value="1"/>
</dbReference>
<feature type="chain" id="PRO_5040915426" evidence="1">
    <location>
        <begin position="29"/>
        <end position="447"/>
    </location>
</feature>
<feature type="signal peptide" evidence="1">
    <location>
        <begin position="1"/>
        <end position="28"/>
    </location>
</feature>
<evidence type="ECO:0000313" key="2">
    <source>
        <dbReference type="EMBL" id="MCY1005380.1"/>
    </source>
</evidence>
<evidence type="ECO:0000256" key="1">
    <source>
        <dbReference type="SAM" id="SignalP"/>
    </source>
</evidence>